<keyword evidence="3" id="KW-0808">Transferase</keyword>
<dbReference type="PANTHER" id="PTHR24363">
    <property type="entry name" value="SERINE/THREONINE PROTEIN KINASE"/>
    <property type="match status" value="1"/>
</dbReference>
<dbReference type="Proteomes" id="UP001163152">
    <property type="component" value="Chromosome"/>
</dbReference>
<feature type="repeat" description="TPR" evidence="9">
    <location>
        <begin position="396"/>
        <end position="429"/>
    </location>
</feature>
<dbReference type="Gene3D" id="1.10.510.10">
    <property type="entry name" value="Transferase(Phosphotransferase) domain 1"/>
    <property type="match status" value="1"/>
</dbReference>
<protein>
    <recommendedName>
        <fullName evidence="1">non-specific serine/threonine protein kinase</fullName>
        <ecNumber evidence="1">2.7.11.1</ecNumber>
    </recommendedName>
</protein>
<evidence type="ECO:0000313" key="12">
    <source>
        <dbReference type="EMBL" id="WAL60472.1"/>
    </source>
</evidence>
<dbReference type="GO" id="GO:0004674">
    <property type="term" value="F:protein serine/threonine kinase activity"/>
    <property type="evidence" value="ECO:0007669"/>
    <property type="project" value="UniProtKB-KW"/>
</dbReference>
<evidence type="ECO:0000256" key="4">
    <source>
        <dbReference type="ARBA" id="ARBA00022741"/>
    </source>
</evidence>
<dbReference type="SMART" id="SM00028">
    <property type="entry name" value="TPR"/>
    <property type="match status" value="7"/>
</dbReference>
<keyword evidence="2" id="KW-0723">Serine/threonine-protein kinase</keyword>
<dbReference type="PROSITE" id="PS00107">
    <property type="entry name" value="PROTEIN_KINASE_ATP"/>
    <property type="match status" value="1"/>
</dbReference>
<feature type="binding site" evidence="10">
    <location>
        <position position="42"/>
    </location>
    <ligand>
        <name>ATP</name>
        <dbReference type="ChEBI" id="CHEBI:30616"/>
    </ligand>
</feature>
<dbReference type="InterPro" id="IPR011009">
    <property type="entry name" value="Kinase-like_dom_sf"/>
</dbReference>
<dbReference type="SUPFAM" id="SSF48452">
    <property type="entry name" value="TPR-like"/>
    <property type="match status" value="1"/>
</dbReference>
<accession>A0A9E8ZCN7</accession>
<feature type="repeat" description="TPR" evidence="9">
    <location>
        <begin position="532"/>
        <end position="565"/>
    </location>
</feature>
<gene>
    <name evidence="12" type="ORF">OXH18_00320</name>
</gene>
<dbReference type="PANTHER" id="PTHR24363:SF0">
    <property type="entry name" value="SERINE_THREONINE KINASE LIKE DOMAIN CONTAINING 1"/>
    <property type="match status" value="1"/>
</dbReference>
<dbReference type="PROSITE" id="PS50011">
    <property type="entry name" value="PROTEIN_KINASE_DOM"/>
    <property type="match status" value="1"/>
</dbReference>
<dbReference type="PROSITE" id="PS50293">
    <property type="entry name" value="TPR_REGION"/>
    <property type="match status" value="1"/>
</dbReference>
<feature type="repeat" description="TPR" evidence="9">
    <location>
        <begin position="498"/>
        <end position="531"/>
    </location>
</feature>
<evidence type="ECO:0000256" key="8">
    <source>
        <dbReference type="ARBA" id="ARBA00048679"/>
    </source>
</evidence>
<keyword evidence="6 10" id="KW-0067">ATP-binding</keyword>
<dbReference type="Gene3D" id="3.30.200.20">
    <property type="entry name" value="Phosphorylase Kinase, domain 1"/>
    <property type="match status" value="1"/>
</dbReference>
<keyword evidence="5 12" id="KW-0418">Kinase</keyword>
<evidence type="ECO:0000313" key="13">
    <source>
        <dbReference type="Proteomes" id="UP001163152"/>
    </source>
</evidence>
<dbReference type="EMBL" id="CP113797">
    <property type="protein sequence ID" value="WAL60472.1"/>
    <property type="molecule type" value="Genomic_DNA"/>
</dbReference>
<evidence type="ECO:0000256" key="9">
    <source>
        <dbReference type="PROSITE-ProRule" id="PRU00339"/>
    </source>
</evidence>
<dbReference type="InterPro" id="IPR000719">
    <property type="entry name" value="Prot_kinase_dom"/>
</dbReference>
<evidence type="ECO:0000256" key="7">
    <source>
        <dbReference type="ARBA" id="ARBA00047899"/>
    </source>
</evidence>
<evidence type="ECO:0000256" key="6">
    <source>
        <dbReference type="ARBA" id="ARBA00022840"/>
    </source>
</evidence>
<evidence type="ECO:0000256" key="2">
    <source>
        <dbReference type="ARBA" id="ARBA00022527"/>
    </source>
</evidence>
<keyword evidence="4 10" id="KW-0547">Nucleotide-binding</keyword>
<evidence type="ECO:0000259" key="11">
    <source>
        <dbReference type="PROSITE" id="PS50011"/>
    </source>
</evidence>
<sequence length="578" mass="64952">MQGQVIGGRYQIIRFLGKGGFAETYLAEDTQMLNSAECVVKKLIPHAFDPKTLQAARELFNQEAHELSQLGNHDQIPRLLAHLEENGEFYLVEEFIDGIDLDKELRNQQQLSEEQVVELLRDVLNILTFVHHHRTIHRDIKPSNLIRRTDGKIVLIDFGAVKKVRTQMVTAGGHTVQTKVVGTYGYMPNEQQGGKPRFSSDIYALGMTAIQALTGRSPDRIEEDVRTGEVIWRPHAPQINPKLAAVLDKMVRSHFPDRYQTAEDVLKDLPRSSKITNPQPDEPTSTPWRSLLKPWYAAALLGTALATFGGYKLVSRDPVVVAAEVNELINQCYELQTVQQYDEAIEVANRAIKIQRNHPNSWNCKGNALQSSGQYEEAAEAYNQALQFNPNESLRLALLNQQGVVLSSLERFDEAIESFEAAIALNGDEPTAQGNRGWVFLLQAQYDEALVVFDQVLARDANNINALEGKGRALLALERYDEALMIYGRLTALNSKSSVIWFNQGLAQYHLERYAEARRSFEEATRLQDDYADAWFGLGRSLEELGLSDQATAAYEKATALNPDLEETIDAEDSQIEL</sequence>
<comment type="catalytic activity">
    <reaction evidence="7">
        <text>L-threonyl-[protein] + ATP = O-phospho-L-threonyl-[protein] + ADP + H(+)</text>
        <dbReference type="Rhea" id="RHEA:46608"/>
        <dbReference type="Rhea" id="RHEA-COMP:11060"/>
        <dbReference type="Rhea" id="RHEA-COMP:11605"/>
        <dbReference type="ChEBI" id="CHEBI:15378"/>
        <dbReference type="ChEBI" id="CHEBI:30013"/>
        <dbReference type="ChEBI" id="CHEBI:30616"/>
        <dbReference type="ChEBI" id="CHEBI:61977"/>
        <dbReference type="ChEBI" id="CHEBI:456216"/>
        <dbReference type="EC" id="2.7.11.1"/>
    </reaction>
</comment>
<evidence type="ECO:0000256" key="5">
    <source>
        <dbReference type="ARBA" id="ARBA00022777"/>
    </source>
</evidence>
<reference evidence="12" key="1">
    <citation type="submission" date="2022-12" db="EMBL/GenBank/DDBJ databases">
        <title>Polyphasic identification of a Novel Hot-Spring Cyanobacterium Ocullathermofonsia sinensis gen nov. sp. nov. and Genomic Insights on its Adaptations to the Thermal Habitat.</title>
        <authorList>
            <person name="Daroch M."/>
            <person name="Tang J."/>
            <person name="Jiang Y."/>
        </authorList>
    </citation>
    <scope>NUCLEOTIDE SEQUENCE</scope>
    <source>
        <strain evidence="12">PKUAC-SCTA174</strain>
    </source>
</reference>
<feature type="repeat" description="TPR" evidence="9">
    <location>
        <begin position="359"/>
        <end position="392"/>
    </location>
</feature>
<dbReference type="Pfam" id="PF00069">
    <property type="entry name" value="Pkinase"/>
    <property type="match status" value="1"/>
</dbReference>
<evidence type="ECO:0000256" key="1">
    <source>
        <dbReference type="ARBA" id="ARBA00012513"/>
    </source>
</evidence>
<dbReference type="GO" id="GO:0005524">
    <property type="term" value="F:ATP binding"/>
    <property type="evidence" value="ECO:0007669"/>
    <property type="project" value="UniProtKB-UniRule"/>
</dbReference>
<name>A0A9E8ZCN7_9CYAN</name>
<dbReference type="RefSeq" id="WP_268610386.1">
    <property type="nucleotide sequence ID" value="NZ_CP113797.1"/>
</dbReference>
<dbReference type="PROSITE" id="PS50005">
    <property type="entry name" value="TPR"/>
    <property type="match status" value="4"/>
</dbReference>
<dbReference type="Pfam" id="PF13432">
    <property type="entry name" value="TPR_16"/>
    <property type="match status" value="2"/>
</dbReference>
<dbReference type="SMART" id="SM00220">
    <property type="entry name" value="S_TKc"/>
    <property type="match status" value="1"/>
</dbReference>
<dbReference type="SUPFAM" id="SSF56112">
    <property type="entry name" value="Protein kinase-like (PK-like)"/>
    <property type="match status" value="1"/>
</dbReference>
<evidence type="ECO:0000256" key="10">
    <source>
        <dbReference type="PROSITE-ProRule" id="PRU10141"/>
    </source>
</evidence>
<dbReference type="EC" id="2.7.11.1" evidence="1"/>
<dbReference type="KEGG" id="tsin:OXH18_00320"/>
<proteinExistence type="predicted"/>
<feature type="domain" description="Protein kinase" evidence="11">
    <location>
        <begin position="10"/>
        <end position="272"/>
    </location>
</feature>
<dbReference type="Pfam" id="PF00515">
    <property type="entry name" value="TPR_1"/>
    <property type="match status" value="1"/>
</dbReference>
<dbReference type="Gene3D" id="1.25.40.10">
    <property type="entry name" value="Tetratricopeptide repeat domain"/>
    <property type="match status" value="3"/>
</dbReference>
<comment type="catalytic activity">
    <reaction evidence="8">
        <text>L-seryl-[protein] + ATP = O-phospho-L-seryl-[protein] + ADP + H(+)</text>
        <dbReference type="Rhea" id="RHEA:17989"/>
        <dbReference type="Rhea" id="RHEA-COMP:9863"/>
        <dbReference type="Rhea" id="RHEA-COMP:11604"/>
        <dbReference type="ChEBI" id="CHEBI:15378"/>
        <dbReference type="ChEBI" id="CHEBI:29999"/>
        <dbReference type="ChEBI" id="CHEBI:30616"/>
        <dbReference type="ChEBI" id="CHEBI:83421"/>
        <dbReference type="ChEBI" id="CHEBI:456216"/>
        <dbReference type="EC" id="2.7.11.1"/>
    </reaction>
</comment>
<organism evidence="12 13">
    <name type="scientific">Thermocoleostomius sinensis A174</name>
    <dbReference type="NCBI Taxonomy" id="2016057"/>
    <lineage>
        <taxon>Bacteria</taxon>
        <taxon>Bacillati</taxon>
        <taxon>Cyanobacteriota</taxon>
        <taxon>Cyanophyceae</taxon>
        <taxon>Oculatellales</taxon>
        <taxon>Oculatellaceae</taxon>
        <taxon>Thermocoleostomius</taxon>
    </lineage>
</organism>
<keyword evidence="13" id="KW-1185">Reference proteome</keyword>
<evidence type="ECO:0000256" key="3">
    <source>
        <dbReference type="ARBA" id="ARBA00022679"/>
    </source>
</evidence>
<dbReference type="AlphaFoldDB" id="A0A9E8ZCN7"/>
<dbReference type="InterPro" id="IPR011990">
    <property type="entry name" value="TPR-like_helical_dom_sf"/>
</dbReference>
<keyword evidence="9" id="KW-0802">TPR repeat</keyword>
<dbReference type="CDD" id="cd14014">
    <property type="entry name" value="STKc_PknB_like"/>
    <property type="match status" value="1"/>
</dbReference>
<dbReference type="InterPro" id="IPR017441">
    <property type="entry name" value="Protein_kinase_ATP_BS"/>
</dbReference>
<dbReference type="InterPro" id="IPR019734">
    <property type="entry name" value="TPR_rpt"/>
</dbReference>